<feature type="binding site" evidence="9">
    <location>
        <position position="123"/>
    </location>
    <ligand>
        <name>L-histidine</name>
        <dbReference type="ChEBI" id="CHEBI:57595"/>
    </ligand>
</feature>
<name>A0AAC9N0A7_9PSEU</name>
<dbReference type="PANTHER" id="PTHR11476">
    <property type="entry name" value="HISTIDYL-TRNA SYNTHETASE"/>
    <property type="match status" value="1"/>
</dbReference>
<evidence type="ECO:0000256" key="3">
    <source>
        <dbReference type="ARBA" id="ARBA00012815"/>
    </source>
</evidence>
<dbReference type="RefSeq" id="WP_069851239.1">
    <property type="nucleotide sequence ID" value="NZ_CP014859.1"/>
</dbReference>
<dbReference type="InterPro" id="IPR004516">
    <property type="entry name" value="HisRS/HisZ"/>
</dbReference>
<keyword evidence="5" id="KW-0067">ATP-binding</keyword>
<feature type="binding site" evidence="9">
    <location>
        <position position="141"/>
    </location>
    <ligand>
        <name>L-histidine</name>
        <dbReference type="ChEBI" id="CHEBI:57595"/>
    </ligand>
</feature>
<dbReference type="PIRSF" id="PIRSF001549">
    <property type="entry name" value="His-tRNA_synth"/>
    <property type="match status" value="1"/>
</dbReference>
<comment type="subunit">
    <text evidence="2">Homodimer.</text>
</comment>
<evidence type="ECO:0000259" key="10">
    <source>
        <dbReference type="PROSITE" id="PS50862"/>
    </source>
</evidence>
<sequence length="424" mass="46256">MKTDNTPPRGTRDLLPAAVADRDHVLAAITEVYRHHGYHRIETPALEDIGRLTGGQGGENEKLIYRVLRRGITEPLAEGVGLADLVDLGLRFDLTVPLTRFYGAHHAQLPMPFRSFQFGPVWRAERPQKGRYRQFNQCDIDIIGEESVLAEVELIEATIGALDAVGLTGTTVRISDRRLLAALAEHAGLPAESWDGLFITLDKLDKIGWEGVTKELVESRGLPAESVAVVRTQIERLQAVSIDTLVDTLADALPTMDERALTDLGTTVAALAPLAETAGSSWEFDPTLVRGMGYYTGQVFEIVHPDAGSSLAGGGRYDRLIGRTLGRDVPACGFSIGFERIVDLLGGTRRDQQVAVLHESEVGIDEVLSVARALRAEGRSVAPVRRRGKFGAQLDRLTEWGFTSFVHLSARRDPAAALEERTLG</sequence>
<keyword evidence="11" id="KW-0436">Ligase</keyword>
<dbReference type="InterPro" id="IPR015807">
    <property type="entry name" value="His-tRNA-ligase"/>
</dbReference>
<proteinExistence type="inferred from homology"/>
<dbReference type="Pfam" id="PF13393">
    <property type="entry name" value="tRNA-synt_His"/>
    <property type="match status" value="1"/>
</dbReference>
<feature type="binding site" evidence="9">
    <location>
        <begin position="294"/>
        <end position="295"/>
    </location>
    <ligand>
        <name>L-histidine</name>
        <dbReference type="ChEBI" id="CHEBI:57595"/>
    </ligand>
</feature>
<reference evidence="12" key="1">
    <citation type="submission" date="2016-03" db="EMBL/GenBank/DDBJ databases">
        <title>Complete genome sequence of the type strain Actinoalloteichus hymeniacidonis DSM 45092.</title>
        <authorList>
            <person name="Schaffert L."/>
            <person name="Albersmeier A."/>
            <person name="Winkler A."/>
            <person name="Kalinowski J."/>
            <person name="Zotchev S."/>
            <person name="Ruckert C."/>
        </authorList>
    </citation>
    <scope>NUCLEOTIDE SEQUENCE [LARGE SCALE GENOMIC DNA]</scope>
    <source>
        <strain evidence="12">HPA177(T) (DSM 45092(T))</strain>
    </source>
</reference>
<keyword evidence="4" id="KW-0547">Nucleotide-binding</keyword>
<evidence type="ECO:0000256" key="7">
    <source>
        <dbReference type="ARBA" id="ARBA00047639"/>
    </source>
</evidence>
<keyword evidence="12" id="KW-1185">Reference proteome</keyword>
<evidence type="ECO:0000256" key="2">
    <source>
        <dbReference type="ARBA" id="ARBA00011738"/>
    </source>
</evidence>
<dbReference type="NCBIfam" id="TIGR00442">
    <property type="entry name" value="hisS"/>
    <property type="match status" value="1"/>
</dbReference>
<evidence type="ECO:0000256" key="9">
    <source>
        <dbReference type="PIRSR" id="PIRSR001549-1"/>
    </source>
</evidence>
<accession>A0AAC9N0A7</accession>
<evidence type="ECO:0000313" key="12">
    <source>
        <dbReference type="Proteomes" id="UP000095210"/>
    </source>
</evidence>
<dbReference type="EC" id="6.1.1.21" evidence="3 8"/>
<gene>
    <name evidence="11" type="ORF">TL08_20505</name>
</gene>
<dbReference type="Proteomes" id="UP000095210">
    <property type="component" value="Chromosome"/>
</dbReference>
<dbReference type="Gene3D" id="3.30.930.10">
    <property type="entry name" value="Bira Bifunctional Protein, Domain 2"/>
    <property type="match status" value="1"/>
</dbReference>
<evidence type="ECO:0000256" key="1">
    <source>
        <dbReference type="ARBA" id="ARBA00008226"/>
    </source>
</evidence>
<feature type="binding site" evidence="9">
    <location>
        <begin position="93"/>
        <end position="95"/>
    </location>
    <ligand>
        <name>L-histidine</name>
        <dbReference type="ChEBI" id="CHEBI:57595"/>
    </ligand>
</feature>
<dbReference type="InterPro" id="IPR045864">
    <property type="entry name" value="aa-tRNA-synth_II/BPL/LPL"/>
</dbReference>
<dbReference type="GO" id="GO:0005524">
    <property type="term" value="F:ATP binding"/>
    <property type="evidence" value="ECO:0007669"/>
    <property type="project" value="UniProtKB-KW"/>
</dbReference>
<feature type="binding site" evidence="9">
    <location>
        <position position="290"/>
    </location>
    <ligand>
        <name>L-histidine</name>
        <dbReference type="ChEBI" id="CHEBI:57595"/>
    </ligand>
</feature>
<dbReference type="InterPro" id="IPR041715">
    <property type="entry name" value="HisRS-like_core"/>
</dbReference>
<dbReference type="SUPFAM" id="SSF55681">
    <property type="entry name" value="Class II aaRS and biotin synthetases"/>
    <property type="match status" value="1"/>
</dbReference>
<dbReference type="AlphaFoldDB" id="A0AAC9N0A7"/>
<dbReference type="GO" id="GO:0006427">
    <property type="term" value="P:histidyl-tRNA aminoacylation"/>
    <property type="evidence" value="ECO:0007669"/>
    <property type="project" value="UniProtKB-UniRule"/>
</dbReference>
<dbReference type="InterPro" id="IPR006195">
    <property type="entry name" value="aa-tRNA-synth_II"/>
</dbReference>
<dbReference type="PROSITE" id="PS50862">
    <property type="entry name" value="AA_TRNA_LIGASE_II"/>
    <property type="match status" value="1"/>
</dbReference>
<feature type="domain" description="Aminoacyl-transfer RNA synthetases class-II family profile" evidence="10">
    <location>
        <begin position="1"/>
        <end position="383"/>
    </location>
</feature>
<dbReference type="PANTHER" id="PTHR11476:SF7">
    <property type="entry name" value="HISTIDINE--TRNA LIGASE"/>
    <property type="match status" value="1"/>
</dbReference>
<dbReference type="CDD" id="cd00773">
    <property type="entry name" value="HisRS-like_core"/>
    <property type="match status" value="1"/>
</dbReference>
<evidence type="ECO:0000256" key="5">
    <source>
        <dbReference type="ARBA" id="ARBA00022840"/>
    </source>
</evidence>
<keyword evidence="6" id="KW-0648">Protein biosynthesis</keyword>
<evidence type="ECO:0000256" key="8">
    <source>
        <dbReference type="NCBIfam" id="TIGR00442"/>
    </source>
</evidence>
<dbReference type="KEGG" id="ahm:TL08_20505"/>
<organism evidence="11 12">
    <name type="scientific">Actinoalloteichus hymeniacidonis</name>
    <dbReference type="NCBI Taxonomy" id="340345"/>
    <lineage>
        <taxon>Bacteria</taxon>
        <taxon>Bacillati</taxon>
        <taxon>Actinomycetota</taxon>
        <taxon>Actinomycetes</taxon>
        <taxon>Pseudonocardiales</taxon>
        <taxon>Pseudonocardiaceae</taxon>
        <taxon>Actinoalloteichus</taxon>
    </lineage>
</organism>
<dbReference type="EMBL" id="CP014859">
    <property type="protein sequence ID" value="AOS64892.1"/>
    <property type="molecule type" value="Genomic_DNA"/>
</dbReference>
<comment type="similarity">
    <text evidence="1">Belongs to the class-II aminoacyl-tRNA synthetase family.</text>
</comment>
<evidence type="ECO:0000256" key="6">
    <source>
        <dbReference type="ARBA" id="ARBA00022917"/>
    </source>
</evidence>
<dbReference type="GO" id="GO:0005737">
    <property type="term" value="C:cytoplasm"/>
    <property type="evidence" value="ECO:0007669"/>
    <property type="project" value="UniProtKB-UniRule"/>
</dbReference>
<evidence type="ECO:0000256" key="4">
    <source>
        <dbReference type="ARBA" id="ARBA00022741"/>
    </source>
</evidence>
<feature type="binding site" evidence="9">
    <location>
        <position position="137"/>
    </location>
    <ligand>
        <name>L-histidine</name>
        <dbReference type="ChEBI" id="CHEBI:57595"/>
    </ligand>
</feature>
<comment type="catalytic activity">
    <reaction evidence="7">
        <text>tRNA(His) + L-histidine + ATP = L-histidyl-tRNA(His) + AMP + diphosphate + H(+)</text>
        <dbReference type="Rhea" id="RHEA:17313"/>
        <dbReference type="Rhea" id="RHEA-COMP:9665"/>
        <dbReference type="Rhea" id="RHEA-COMP:9689"/>
        <dbReference type="ChEBI" id="CHEBI:15378"/>
        <dbReference type="ChEBI" id="CHEBI:30616"/>
        <dbReference type="ChEBI" id="CHEBI:33019"/>
        <dbReference type="ChEBI" id="CHEBI:57595"/>
        <dbReference type="ChEBI" id="CHEBI:78442"/>
        <dbReference type="ChEBI" id="CHEBI:78527"/>
        <dbReference type="ChEBI" id="CHEBI:456215"/>
        <dbReference type="EC" id="6.1.1.21"/>
    </reaction>
</comment>
<evidence type="ECO:0000313" key="11">
    <source>
        <dbReference type="EMBL" id="AOS64892.1"/>
    </source>
</evidence>
<dbReference type="GO" id="GO:0004821">
    <property type="term" value="F:histidine-tRNA ligase activity"/>
    <property type="evidence" value="ECO:0007669"/>
    <property type="project" value="UniProtKB-UniRule"/>
</dbReference>
<protein>
    <recommendedName>
        <fullName evidence="3 8">Histidine--tRNA ligase</fullName>
        <ecNumber evidence="3 8">6.1.1.21</ecNumber>
    </recommendedName>
</protein>